<sequence length="508" mass="58464">MAILFPAVSIFFYFIPSKSTTFHLGSEYENNLTINKTAFFLSASVDYIFPSFDEIDIYADSYIGDYDGMDSNKSQTTYPFEYEYPFYHSNQAPDVLSPFFQPIKSQPNIVIILVEGLGSAFSNEEAYLGSFTPFLDSLANKSLYWKNMLSAGGRTFAVLPSLMSSMPFGKNGILEMAPNMPSHLSLYSILKRNGYQTSFFYGGNTEFDNMKSYLIKNHVDQIIEEKSFPDGYTKLPVTSQNFTWGYSDDQLYRLYFERKNKSVNKKPELNVILTVATHDPFLIKNQEKYIDMAKLRIDKLSLGAEKKAENNNFLHQYSCIMYADESLKKFFQEYAKRSDYNQTIFIITGDHRMPEIPMSTKIDRYHVPLLIYSPMLKRNAQFASVSTHFDIIPSVLSLLGKQTNIKLPKAGNSWMGDGLDTFRVFRNIHQFPLMQNKSTLIDFIMNEYHMNGNSLFKITENMDESPISDEIKLKQLQAEFNRFKEKNAKVKPGFKLVPDSLISRYGIN</sequence>
<evidence type="ECO:0000256" key="4">
    <source>
        <dbReference type="ARBA" id="ARBA00022989"/>
    </source>
</evidence>
<dbReference type="Proteomes" id="UP001321186">
    <property type="component" value="Unassembled WGS sequence"/>
</dbReference>
<accession>A0ABT4JDK7</accession>
<comment type="subcellular location">
    <subcellularLocation>
        <location evidence="1">Cell membrane</location>
        <topology evidence="1">Multi-pass membrane protein</topology>
    </subcellularLocation>
</comment>
<keyword evidence="5" id="KW-0472">Membrane</keyword>
<comment type="caution">
    <text evidence="7">The sequence shown here is derived from an EMBL/GenBank/DDBJ whole genome shotgun (WGS) entry which is preliminary data.</text>
</comment>
<reference evidence="7 8" key="1">
    <citation type="submission" date="2020-03" db="EMBL/GenBank/DDBJ databases">
        <authorList>
            <person name="Pitt A."/>
            <person name="Hahn M.W."/>
        </authorList>
    </citation>
    <scope>NUCLEOTIDE SEQUENCE [LARGE SCALE GENOMIC DNA]</scope>
    <source>
        <strain evidence="7 8">5A-MARBSE</strain>
    </source>
</reference>
<dbReference type="EMBL" id="JAANOH010000001">
    <property type="protein sequence ID" value="MCZ2474363.1"/>
    <property type="molecule type" value="Genomic_DNA"/>
</dbReference>
<dbReference type="Gene3D" id="3.40.720.10">
    <property type="entry name" value="Alkaline Phosphatase, subunit A"/>
    <property type="match status" value="1"/>
</dbReference>
<evidence type="ECO:0000313" key="7">
    <source>
        <dbReference type="EMBL" id="MCZ2474363.1"/>
    </source>
</evidence>
<evidence type="ECO:0000256" key="2">
    <source>
        <dbReference type="ARBA" id="ARBA00022475"/>
    </source>
</evidence>
<gene>
    <name evidence="7" type="ORF">G9H61_02830</name>
</gene>
<dbReference type="CDD" id="cd16015">
    <property type="entry name" value="LTA_synthase"/>
    <property type="match status" value="1"/>
</dbReference>
<evidence type="ECO:0000256" key="1">
    <source>
        <dbReference type="ARBA" id="ARBA00004651"/>
    </source>
</evidence>
<keyword evidence="8" id="KW-1185">Reference proteome</keyword>
<dbReference type="Pfam" id="PF00884">
    <property type="entry name" value="Sulfatase"/>
    <property type="match status" value="1"/>
</dbReference>
<dbReference type="InterPro" id="IPR000917">
    <property type="entry name" value="Sulfatase_N"/>
</dbReference>
<evidence type="ECO:0000256" key="3">
    <source>
        <dbReference type="ARBA" id="ARBA00022692"/>
    </source>
</evidence>
<feature type="domain" description="Sulfatase N-terminal" evidence="6">
    <location>
        <begin position="107"/>
        <end position="400"/>
    </location>
</feature>
<organism evidence="7 8">
    <name type="scientific">Aquirufa ecclesiirivi</name>
    <dbReference type="NCBI Taxonomy" id="2715124"/>
    <lineage>
        <taxon>Bacteria</taxon>
        <taxon>Pseudomonadati</taxon>
        <taxon>Bacteroidota</taxon>
        <taxon>Cytophagia</taxon>
        <taxon>Cytophagales</taxon>
        <taxon>Flectobacillaceae</taxon>
        <taxon>Aquirufa</taxon>
    </lineage>
</organism>
<evidence type="ECO:0000259" key="6">
    <source>
        <dbReference type="Pfam" id="PF00884"/>
    </source>
</evidence>
<evidence type="ECO:0000256" key="5">
    <source>
        <dbReference type="ARBA" id="ARBA00023136"/>
    </source>
</evidence>
<keyword evidence="2" id="KW-1003">Cell membrane</keyword>
<keyword evidence="4" id="KW-1133">Transmembrane helix</keyword>
<proteinExistence type="predicted"/>
<dbReference type="PANTHER" id="PTHR47371:SF3">
    <property type="entry name" value="PHOSPHOGLYCEROL TRANSFERASE I"/>
    <property type="match status" value="1"/>
</dbReference>
<dbReference type="SUPFAM" id="SSF53649">
    <property type="entry name" value="Alkaline phosphatase-like"/>
    <property type="match status" value="1"/>
</dbReference>
<dbReference type="InterPro" id="IPR050448">
    <property type="entry name" value="OpgB/LTA_synthase_biosynth"/>
</dbReference>
<evidence type="ECO:0000313" key="8">
    <source>
        <dbReference type="Proteomes" id="UP001321186"/>
    </source>
</evidence>
<dbReference type="PANTHER" id="PTHR47371">
    <property type="entry name" value="LIPOTEICHOIC ACID SYNTHASE"/>
    <property type="match status" value="1"/>
</dbReference>
<name>A0ABT4JDK7_9BACT</name>
<protein>
    <submittedName>
        <fullName evidence="7">LTA synthase family protein</fullName>
    </submittedName>
</protein>
<keyword evidence="3" id="KW-0812">Transmembrane</keyword>
<dbReference type="InterPro" id="IPR017850">
    <property type="entry name" value="Alkaline_phosphatase_core_sf"/>
</dbReference>
<dbReference type="RefSeq" id="WP_269009436.1">
    <property type="nucleotide sequence ID" value="NZ_JAANOH010000001.1"/>
</dbReference>